<dbReference type="PROSITE" id="PS00138">
    <property type="entry name" value="SUBTILASE_SER"/>
    <property type="match status" value="1"/>
</dbReference>
<evidence type="ECO:0000256" key="4">
    <source>
        <dbReference type="ARBA" id="ARBA00022670"/>
    </source>
</evidence>
<dbReference type="Gene3D" id="3.50.30.30">
    <property type="match status" value="1"/>
</dbReference>
<evidence type="ECO:0000256" key="8">
    <source>
        <dbReference type="PIRSR" id="PIRSR615500-1"/>
    </source>
</evidence>
<feature type="chain" id="PRO_5001779618" evidence="11">
    <location>
        <begin position="20"/>
        <end position="910"/>
    </location>
</feature>
<evidence type="ECO:0000313" key="16">
    <source>
        <dbReference type="Proteomes" id="UP000028524"/>
    </source>
</evidence>
<dbReference type="InterPro" id="IPR034187">
    <property type="entry name" value="Peptidases_S8_5"/>
</dbReference>
<evidence type="ECO:0000256" key="10">
    <source>
        <dbReference type="RuleBase" id="RU003355"/>
    </source>
</evidence>
<evidence type="ECO:0000259" key="14">
    <source>
        <dbReference type="Pfam" id="PF06280"/>
    </source>
</evidence>
<dbReference type="Pfam" id="PF00082">
    <property type="entry name" value="Peptidase_S8"/>
    <property type="match status" value="1"/>
</dbReference>
<protein>
    <submittedName>
        <fullName evidence="15">Uncharacterized protein</fullName>
    </submittedName>
</protein>
<dbReference type="SUPFAM" id="SSF52743">
    <property type="entry name" value="Subtilisin-like"/>
    <property type="match status" value="1"/>
</dbReference>
<dbReference type="InterPro" id="IPR003137">
    <property type="entry name" value="PA_domain"/>
</dbReference>
<evidence type="ECO:0000313" key="15">
    <source>
        <dbReference type="EMBL" id="KFA66830.1"/>
    </source>
</evidence>
<dbReference type="OrthoDB" id="10256524at2759"/>
<evidence type="ECO:0000256" key="3">
    <source>
        <dbReference type="ARBA" id="ARBA00022525"/>
    </source>
</evidence>
<name>A0A084QS95_STAC4</name>
<dbReference type="GO" id="GO:0004252">
    <property type="term" value="F:serine-type endopeptidase activity"/>
    <property type="evidence" value="ECO:0007669"/>
    <property type="project" value="UniProtKB-UniRule"/>
</dbReference>
<dbReference type="InterPro" id="IPR023828">
    <property type="entry name" value="Peptidase_S8_Ser-AS"/>
</dbReference>
<dbReference type="InterPro" id="IPR015500">
    <property type="entry name" value="Peptidase_S8_subtilisin-rel"/>
</dbReference>
<dbReference type="HOGENOM" id="CLU_003559_2_1_1"/>
<evidence type="ECO:0000256" key="5">
    <source>
        <dbReference type="ARBA" id="ARBA00022729"/>
    </source>
</evidence>
<keyword evidence="6 9" id="KW-0378">Hydrolase</keyword>
<comment type="similarity">
    <text evidence="1 9 10">Belongs to the peptidase S8 family.</text>
</comment>
<feature type="active site" description="Charge relay system" evidence="8 9">
    <location>
        <position position="149"/>
    </location>
</feature>
<feature type="domain" description="PA" evidence="13">
    <location>
        <begin position="374"/>
        <end position="429"/>
    </location>
</feature>
<keyword evidence="2" id="KW-0134">Cell wall</keyword>
<gene>
    <name evidence="15" type="ORF">S40285_09123</name>
</gene>
<evidence type="ECO:0000256" key="11">
    <source>
        <dbReference type="SAM" id="SignalP"/>
    </source>
</evidence>
<reference evidence="15 16" key="1">
    <citation type="journal article" date="2014" name="BMC Genomics">
        <title>Comparative genome sequencing reveals chemotype-specific gene clusters in the toxigenic black mold Stachybotrys.</title>
        <authorList>
            <person name="Semeiks J."/>
            <person name="Borek D."/>
            <person name="Otwinowski Z."/>
            <person name="Grishin N.V."/>
        </authorList>
    </citation>
    <scope>NUCLEOTIDE SEQUENCE [LARGE SCALE GENOMIC DNA]</scope>
    <source>
        <strain evidence="15 16">IBT 40285</strain>
    </source>
</reference>
<dbReference type="InterPro" id="IPR013783">
    <property type="entry name" value="Ig-like_fold"/>
</dbReference>
<dbReference type="InterPro" id="IPR046450">
    <property type="entry name" value="PA_dom_sf"/>
</dbReference>
<dbReference type="PROSITE" id="PS00137">
    <property type="entry name" value="SUBTILASE_HIS"/>
    <property type="match status" value="1"/>
</dbReference>
<proteinExistence type="inferred from homology"/>
<dbReference type="GO" id="GO:0006508">
    <property type="term" value="P:proteolysis"/>
    <property type="evidence" value="ECO:0007669"/>
    <property type="project" value="UniProtKB-KW"/>
</dbReference>
<dbReference type="STRING" id="1283841.A0A084QS95"/>
<dbReference type="PROSITE" id="PS00136">
    <property type="entry name" value="SUBTILASE_ASP"/>
    <property type="match status" value="1"/>
</dbReference>
<dbReference type="Gene3D" id="2.60.40.10">
    <property type="entry name" value="Immunoglobulins"/>
    <property type="match status" value="1"/>
</dbReference>
<evidence type="ECO:0000256" key="6">
    <source>
        <dbReference type="ARBA" id="ARBA00022801"/>
    </source>
</evidence>
<dbReference type="PRINTS" id="PR00723">
    <property type="entry name" value="SUBTILISIN"/>
</dbReference>
<dbReference type="InterPro" id="IPR023827">
    <property type="entry name" value="Peptidase_S8_Asp-AS"/>
</dbReference>
<dbReference type="Gene3D" id="3.40.50.200">
    <property type="entry name" value="Peptidase S8/S53 domain"/>
    <property type="match status" value="1"/>
</dbReference>
<evidence type="ECO:0000256" key="9">
    <source>
        <dbReference type="PROSITE-ProRule" id="PRU01240"/>
    </source>
</evidence>
<sequence length="910" mass="99495">MHAVASIASLFSLLGAVSGQLGRQNDRANGTGVGSTRFIVEYAQNAGSASFRAPSLQNEDVQVISTYQSEIFSGASVETTTQSADDLLRLPGVARVWQNKFVRLEPLNLTDMFSDDANSANYSSHHLTNVFHLHERGIFGEGVKIGVVDTGIYYMHPALGGGIGEGFKIAGGYDFVGDGNWPDSGDKVPDDDPLDTEGHGTHVAGIAAGLSDRFSGVAPKATLYAYKVFSGAGWTDDATLIDAFLRAYDDGVDIISASIGKVHPIGGTNGWADNPWAVVASRLVDRGVVITISAGNSGEVGPFYGSSGSSGKNVLAVASTANEVAPSPSFRVNFDRQCHRNTSIVGYIPSVMFFDDRITDWPIIPTSDDITVADDACEPFPEGYYNLTGKIPLVRRGGCTLATKQQNLEALGAYWILFYNNEQPLVQPGQVEYNSILAMIEAHSGEAIVEAVNAGYTVKADFSRTTDEIVGLPWSFAGRASYFTTWGGLNELQFKPDIAAPGGEIYSTYIDDRWATFSGTSMAAPYVAGVAALYIGLHGGRDVHGPDFAKKLGRRIIASGNNVKWWDTEIDADAPPPQVGTGLIDAHKVLDYTTSLDFEPIALNDTANFAPTHQVTVYNDGREEVEYTFSLEPAKGLEILYSGNEVYNNPRIRTLYDLEPFEMPVDVHVPSSFTLQPGESKEVSVIFESPSFEGYSLPLYSGKILVKSSKNETLSVPYMGLGADLKEEMGYMFSDNSPEGIHLLGWSSIRDNASWSNEVWGLEEDWLYTTIELKWSTRELRWDIYEAGWDESLWSYPPQVGENGYVGSVAYWIHSAERWWSQFSDTADPTDSLPFPLYDLNRNGVYGQYRYTFMWMGMLANGSQIEPANYTMRFAALKPFGIPTESSDWSTWNVTGISILGKFGPSPYQE</sequence>
<dbReference type="OMA" id="GWAEEAW"/>
<dbReference type="CDD" id="cd07489">
    <property type="entry name" value="Peptidases_S8_5"/>
    <property type="match status" value="1"/>
</dbReference>
<dbReference type="PROSITE" id="PS51892">
    <property type="entry name" value="SUBTILASE"/>
    <property type="match status" value="1"/>
</dbReference>
<dbReference type="InParanoid" id="A0A084QS95"/>
<dbReference type="AlphaFoldDB" id="A0A084QS95"/>
<feature type="signal peptide" evidence="11">
    <location>
        <begin position="1"/>
        <end position="19"/>
    </location>
</feature>
<dbReference type="InterPro" id="IPR022398">
    <property type="entry name" value="Peptidase_S8_His-AS"/>
</dbReference>
<evidence type="ECO:0000256" key="7">
    <source>
        <dbReference type="ARBA" id="ARBA00022825"/>
    </source>
</evidence>
<dbReference type="InterPro" id="IPR010435">
    <property type="entry name" value="C5a/SBT2-like_Fn3"/>
</dbReference>
<keyword evidence="3" id="KW-0964">Secreted</keyword>
<evidence type="ECO:0000256" key="1">
    <source>
        <dbReference type="ARBA" id="ARBA00011073"/>
    </source>
</evidence>
<dbReference type="Proteomes" id="UP000028524">
    <property type="component" value="Unassembled WGS sequence"/>
</dbReference>
<dbReference type="InterPro" id="IPR000209">
    <property type="entry name" value="Peptidase_S8/S53_dom"/>
</dbReference>
<keyword evidence="5 11" id="KW-0732">Signal</keyword>
<dbReference type="SUPFAM" id="SSF52025">
    <property type="entry name" value="PA domain"/>
    <property type="match status" value="1"/>
</dbReference>
<feature type="active site" description="Charge relay system" evidence="8 9">
    <location>
        <position position="521"/>
    </location>
</feature>
<dbReference type="GO" id="GO:0016020">
    <property type="term" value="C:membrane"/>
    <property type="evidence" value="ECO:0007669"/>
    <property type="project" value="InterPro"/>
</dbReference>
<dbReference type="Pfam" id="PF02225">
    <property type="entry name" value="PA"/>
    <property type="match status" value="1"/>
</dbReference>
<keyword evidence="16" id="KW-1185">Reference proteome</keyword>
<dbReference type="InterPro" id="IPR050131">
    <property type="entry name" value="Peptidase_S8_subtilisin-like"/>
</dbReference>
<feature type="domain" description="Peptidase S8/S53" evidence="12">
    <location>
        <begin position="140"/>
        <end position="535"/>
    </location>
</feature>
<feature type="domain" description="C5a peptidase/Subtilisin-like protease SBT2-like Fn3-like" evidence="14">
    <location>
        <begin position="601"/>
        <end position="719"/>
    </location>
</feature>
<dbReference type="EMBL" id="KL660352">
    <property type="protein sequence ID" value="KFA66830.1"/>
    <property type="molecule type" value="Genomic_DNA"/>
</dbReference>
<dbReference type="Pfam" id="PF06280">
    <property type="entry name" value="fn3_5"/>
    <property type="match status" value="1"/>
</dbReference>
<evidence type="ECO:0000256" key="2">
    <source>
        <dbReference type="ARBA" id="ARBA00022512"/>
    </source>
</evidence>
<evidence type="ECO:0000259" key="12">
    <source>
        <dbReference type="Pfam" id="PF00082"/>
    </source>
</evidence>
<accession>A0A084QS95</accession>
<organism evidence="15 16">
    <name type="scientific">Stachybotrys chlorohalonatus (strain IBT 40285)</name>
    <dbReference type="NCBI Taxonomy" id="1283841"/>
    <lineage>
        <taxon>Eukaryota</taxon>
        <taxon>Fungi</taxon>
        <taxon>Dikarya</taxon>
        <taxon>Ascomycota</taxon>
        <taxon>Pezizomycotina</taxon>
        <taxon>Sordariomycetes</taxon>
        <taxon>Hypocreomycetidae</taxon>
        <taxon>Hypocreales</taxon>
        <taxon>Stachybotryaceae</taxon>
        <taxon>Stachybotrys</taxon>
    </lineage>
</organism>
<keyword evidence="7 9" id="KW-0720">Serine protease</keyword>
<dbReference type="PANTHER" id="PTHR43806:SF66">
    <property type="entry name" value="SERIN ENDOPEPTIDASE"/>
    <property type="match status" value="1"/>
</dbReference>
<dbReference type="CDD" id="cd02124">
    <property type="entry name" value="PA_PoS1_like"/>
    <property type="match status" value="1"/>
</dbReference>
<dbReference type="PANTHER" id="PTHR43806">
    <property type="entry name" value="PEPTIDASE S8"/>
    <property type="match status" value="1"/>
</dbReference>
<dbReference type="InterPro" id="IPR036852">
    <property type="entry name" value="Peptidase_S8/S53_dom_sf"/>
</dbReference>
<keyword evidence="4 9" id="KW-0645">Protease</keyword>
<feature type="active site" description="Charge relay system" evidence="8 9">
    <location>
        <position position="199"/>
    </location>
</feature>
<evidence type="ECO:0000259" key="13">
    <source>
        <dbReference type="Pfam" id="PF02225"/>
    </source>
</evidence>